<gene>
    <name evidence="1" type="ORF">TNCV_1166521</name>
</gene>
<comment type="caution">
    <text evidence="1">The sequence shown here is derived from an EMBL/GenBank/DDBJ whole genome shotgun (WGS) entry which is preliminary data.</text>
</comment>
<evidence type="ECO:0000313" key="1">
    <source>
        <dbReference type="EMBL" id="GFY21504.1"/>
    </source>
</evidence>
<dbReference type="Proteomes" id="UP000887159">
    <property type="component" value="Unassembled WGS sequence"/>
</dbReference>
<organism evidence="1 2">
    <name type="scientific">Trichonephila clavipes</name>
    <name type="common">Golden silk orbweaver</name>
    <name type="synonym">Nephila clavipes</name>
    <dbReference type="NCBI Taxonomy" id="2585209"/>
    <lineage>
        <taxon>Eukaryota</taxon>
        <taxon>Metazoa</taxon>
        <taxon>Ecdysozoa</taxon>
        <taxon>Arthropoda</taxon>
        <taxon>Chelicerata</taxon>
        <taxon>Arachnida</taxon>
        <taxon>Araneae</taxon>
        <taxon>Araneomorphae</taxon>
        <taxon>Entelegynae</taxon>
        <taxon>Araneoidea</taxon>
        <taxon>Nephilidae</taxon>
        <taxon>Trichonephila</taxon>
    </lineage>
</organism>
<reference evidence="1" key="1">
    <citation type="submission" date="2020-08" db="EMBL/GenBank/DDBJ databases">
        <title>Multicomponent nature underlies the extraordinary mechanical properties of spider dragline silk.</title>
        <authorList>
            <person name="Kono N."/>
            <person name="Nakamura H."/>
            <person name="Mori M."/>
            <person name="Yoshida Y."/>
            <person name="Ohtoshi R."/>
            <person name="Malay A.D."/>
            <person name="Moran D.A.P."/>
            <person name="Tomita M."/>
            <person name="Numata K."/>
            <person name="Arakawa K."/>
        </authorList>
    </citation>
    <scope>NUCLEOTIDE SEQUENCE</scope>
</reference>
<keyword evidence="2" id="KW-1185">Reference proteome</keyword>
<protein>
    <submittedName>
        <fullName evidence="1">Uncharacterized protein</fullName>
    </submittedName>
</protein>
<sequence>MLPSNAYDFRIQKICRLEPGSNPIPWDYEAENNKSCWDSHVRTVKSMRLYLPTVPDQLTLYDMDNVQPSIVM</sequence>
<dbReference type="AlphaFoldDB" id="A0A8X6VSV7"/>
<name>A0A8X6VSV7_TRICX</name>
<accession>A0A8X6VSV7</accession>
<proteinExistence type="predicted"/>
<evidence type="ECO:0000313" key="2">
    <source>
        <dbReference type="Proteomes" id="UP000887159"/>
    </source>
</evidence>
<dbReference type="EMBL" id="BMAU01021358">
    <property type="protein sequence ID" value="GFY21504.1"/>
    <property type="molecule type" value="Genomic_DNA"/>
</dbReference>